<reference evidence="1 2" key="1">
    <citation type="submission" date="2019-09" db="EMBL/GenBank/DDBJ databases">
        <title>Actinomadura physcomitrii sp. nov., a novel actinomycete isolated from moss [Physcomitrium sphaericum (Ludw) Fuernr].</title>
        <authorList>
            <person name="Liu C."/>
            <person name="Zhuang X."/>
        </authorList>
    </citation>
    <scope>NUCLEOTIDE SEQUENCE [LARGE SCALE GENOMIC DNA]</scope>
    <source>
        <strain evidence="1 2">CYP1-1B</strain>
    </source>
</reference>
<dbReference type="EMBL" id="WBMR01000076">
    <property type="protein sequence ID" value="KAB2376983.1"/>
    <property type="molecule type" value="Genomic_DNA"/>
</dbReference>
<organism evidence="1 2">
    <name type="scientific">Actinomadura montaniterrae</name>
    <dbReference type="NCBI Taxonomy" id="1803903"/>
    <lineage>
        <taxon>Bacteria</taxon>
        <taxon>Bacillati</taxon>
        <taxon>Actinomycetota</taxon>
        <taxon>Actinomycetes</taxon>
        <taxon>Streptosporangiales</taxon>
        <taxon>Thermomonosporaceae</taxon>
        <taxon>Actinomadura</taxon>
    </lineage>
</organism>
<evidence type="ECO:0000313" key="2">
    <source>
        <dbReference type="Proteomes" id="UP000483004"/>
    </source>
</evidence>
<evidence type="ECO:0000313" key="1">
    <source>
        <dbReference type="EMBL" id="KAB2376983.1"/>
    </source>
</evidence>
<dbReference type="RefSeq" id="WP_151542454.1">
    <property type="nucleotide sequence ID" value="NZ_WBMR01000076.1"/>
</dbReference>
<name>A0A6L3VPE1_9ACTN</name>
<proteinExistence type="predicted"/>
<accession>A0A6L3VPE1</accession>
<keyword evidence="2" id="KW-1185">Reference proteome</keyword>
<protein>
    <submittedName>
        <fullName evidence="1">Uncharacterized protein</fullName>
    </submittedName>
</protein>
<gene>
    <name evidence="1" type="ORF">F9B16_24420</name>
</gene>
<comment type="caution">
    <text evidence="1">The sequence shown here is derived from an EMBL/GenBank/DDBJ whole genome shotgun (WGS) entry which is preliminary data.</text>
</comment>
<dbReference type="AlphaFoldDB" id="A0A6L3VPE1"/>
<sequence>MSEHQDDAAERRAELHRLVDELDAAKLPAALLRLADEHERPVASTDDALTALAALPGGLPVGEVERARRSLDASSHRRAS</sequence>
<dbReference type="Proteomes" id="UP000483004">
    <property type="component" value="Unassembled WGS sequence"/>
</dbReference>